<dbReference type="InterPro" id="IPR058533">
    <property type="entry name" value="Cation_efflux_TM"/>
</dbReference>
<dbReference type="Gene3D" id="1.20.1510.10">
    <property type="entry name" value="Cation efflux protein transmembrane domain"/>
    <property type="match status" value="1"/>
</dbReference>
<dbReference type="InterPro" id="IPR027469">
    <property type="entry name" value="Cation_efflux_TMD_sf"/>
</dbReference>
<proteinExistence type="inferred from homology"/>
<dbReference type="RefSeq" id="WP_378292987.1">
    <property type="nucleotide sequence ID" value="NZ_JBHULE010000019.1"/>
</dbReference>
<evidence type="ECO:0000256" key="6">
    <source>
        <dbReference type="ARBA" id="ARBA00022989"/>
    </source>
</evidence>
<feature type="domain" description="Cation efflux protein cytoplasmic" evidence="11">
    <location>
        <begin position="217"/>
        <end position="293"/>
    </location>
</feature>
<evidence type="ECO:0000256" key="8">
    <source>
        <dbReference type="ARBA" id="ARBA00023136"/>
    </source>
</evidence>
<keyword evidence="13" id="KW-1185">Reference proteome</keyword>
<evidence type="ECO:0000313" key="12">
    <source>
        <dbReference type="EMBL" id="MFD2563509.1"/>
    </source>
</evidence>
<evidence type="ECO:0000256" key="2">
    <source>
        <dbReference type="ARBA" id="ARBA00008873"/>
    </source>
</evidence>
<feature type="domain" description="Cation efflux protein transmembrane" evidence="10">
    <location>
        <begin position="22"/>
        <end position="213"/>
    </location>
</feature>
<comment type="caution">
    <text evidence="12">The sequence shown here is derived from an EMBL/GenBank/DDBJ whole genome shotgun (WGS) entry which is preliminary data.</text>
</comment>
<dbReference type="PANTHER" id="PTHR11562:SF17">
    <property type="entry name" value="RE54080P-RELATED"/>
    <property type="match status" value="1"/>
</dbReference>
<dbReference type="EMBL" id="JBHULE010000019">
    <property type="protein sequence ID" value="MFD2563509.1"/>
    <property type="molecule type" value="Genomic_DNA"/>
</dbReference>
<gene>
    <name evidence="12" type="ORF">ACFSR1_12590</name>
</gene>
<evidence type="ECO:0000256" key="4">
    <source>
        <dbReference type="ARBA" id="ARBA00022692"/>
    </source>
</evidence>
<feature type="transmembrane region" description="Helical" evidence="9">
    <location>
        <begin position="183"/>
        <end position="205"/>
    </location>
</feature>
<protein>
    <submittedName>
        <fullName evidence="12">Cation diffusion facilitator family transporter</fullName>
    </submittedName>
</protein>
<dbReference type="Pfam" id="PF01545">
    <property type="entry name" value="Cation_efflux"/>
    <property type="match status" value="1"/>
</dbReference>
<accession>A0ABW5LH85</accession>
<dbReference type="NCBIfam" id="TIGR01297">
    <property type="entry name" value="CDF"/>
    <property type="match status" value="1"/>
</dbReference>
<dbReference type="SUPFAM" id="SSF160240">
    <property type="entry name" value="Cation efflux protein cytoplasmic domain-like"/>
    <property type="match status" value="1"/>
</dbReference>
<keyword evidence="8 9" id="KW-0472">Membrane</keyword>
<feature type="transmembrane region" description="Helical" evidence="9">
    <location>
        <begin position="52"/>
        <end position="68"/>
    </location>
</feature>
<dbReference type="InterPro" id="IPR036837">
    <property type="entry name" value="Cation_efflux_CTD_sf"/>
</dbReference>
<evidence type="ECO:0000256" key="7">
    <source>
        <dbReference type="ARBA" id="ARBA00023065"/>
    </source>
</evidence>
<sequence>MVKSHPHNHHTHSHPKLRGRNLLVSILLNIVITVAQVIGGLVSGSLSLLSDALHNFSDVLSLIVSFFANRLAKKEASIQRTFGFKRAEIMAAFINASTLIVVAVFLVIEAIERLQSPKEITTQTVIILSSVAILGNGLSVLLLKKDSKVNMNMRSAYLHLITDMMASIAVLLGGLLMKFYQVFWIDSVLTFIIAIYLIVVGYDLLKSSFKILMLFTPENIAVKEIVDVVNSLPEVKSIHHVHVWQLNEEETHLEAHIDFNKDIHVSRFGEILHLVEDVLQDKFGINHITLQPEYNKNDSKDIIVQD</sequence>
<evidence type="ECO:0000256" key="3">
    <source>
        <dbReference type="ARBA" id="ARBA00022448"/>
    </source>
</evidence>
<dbReference type="SUPFAM" id="SSF161111">
    <property type="entry name" value="Cation efflux protein transmembrane domain-like"/>
    <property type="match status" value="1"/>
</dbReference>
<reference evidence="13" key="1">
    <citation type="journal article" date="2019" name="Int. J. Syst. Evol. Microbiol.">
        <title>The Global Catalogue of Microorganisms (GCM) 10K type strain sequencing project: providing services to taxonomists for standard genome sequencing and annotation.</title>
        <authorList>
            <consortium name="The Broad Institute Genomics Platform"/>
            <consortium name="The Broad Institute Genome Sequencing Center for Infectious Disease"/>
            <person name="Wu L."/>
            <person name="Ma J."/>
        </authorList>
    </citation>
    <scope>NUCLEOTIDE SEQUENCE [LARGE SCALE GENOMIC DNA]</scope>
    <source>
        <strain evidence="13">KCTC 52274</strain>
    </source>
</reference>
<evidence type="ECO:0000313" key="13">
    <source>
        <dbReference type="Proteomes" id="UP001597319"/>
    </source>
</evidence>
<feature type="transmembrane region" description="Helical" evidence="9">
    <location>
        <begin position="21"/>
        <end position="46"/>
    </location>
</feature>
<keyword evidence="7" id="KW-0406">Ion transport</keyword>
<evidence type="ECO:0000256" key="9">
    <source>
        <dbReference type="SAM" id="Phobius"/>
    </source>
</evidence>
<dbReference type="InterPro" id="IPR002524">
    <property type="entry name" value="Cation_efflux"/>
</dbReference>
<comment type="subcellular location">
    <subcellularLocation>
        <location evidence="1">Membrane</location>
        <topology evidence="1">Multi-pass membrane protein</topology>
    </subcellularLocation>
</comment>
<dbReference type="InterPro" id="IPR027470">
    <property type="entry name" value="Cation_efflux_CTD"/>
</dbReference>
<keyword evidence="5" id="KW-0862">Zinc</keyword>
<evidence type="ECO:0000256" key="5">
    <source>
        <dbReference type="ARBA" id="ARBA00022906"/>
    </source>
</evidence>
<keyword evidence="6 9" id="KW-1133">Transmembrane helix</keyword>
<dbReference type="Proteomes" id="UP001597319">
    <property type="component" value="Unassembled WGS sequence"/>
</dbReference>
<evidence type="ECO:0000256" key="1">
    <source>
        <dbReference type="ARBA" id="ARBA00004141"/>
    </source>
</evidence>
<dbReference type="Gene3D" id="3.30.70.1350">
    <property type="entry name" value="Cation efflux protein, cytoplasmic domain"/>
    <property type="match status" value="1"/>
</dbReference>
<keyword evidence="3" id="KW-0813">Transport</keyword>
<organism evidence="12 13">
    <name type="scientific">Aquimarina rubra</name>
    <dbReference type="NCBI Taxonomy" id="1920033"/>
    <lineage>
        <taxon>Bacteria</taxon>
        <taxon>Pseudomonadati</taxon>
        <taxon>Bacteroidota</taxon>
        <taxon>Flavobacteriia</taxon>
        <taxon>Flavobacteriales</taxon>
        <taxon>Flavobacteriaceae</taxon>
        <taxon>Aquimarina</taxon>
    </lineage>
</organism>
<evidence type="ECO:0000259" key="11">
    <source>
        <dbReference type="Pfam" id="PF16916"/>
    </source>
</evidence>
<feature type="transmembrane region" description="Helical" evidence="9">
    <location>
        <begin position="120"/>
        <end position="143"/>
    </location>
</feature>
<dbReference type="PANTHER" id="PTHR11562">
    <property type="entry name" value="CATION EFFLUX PROTEIN/ ZINC TRANSPORTER"/>
    <property type="match status" value="1"/>
</dbReference>
<comment type="similarity">
    <text evidence="2">Belongs to the cation diffusion facilitator (CDF) transporter (TC 2.A.4) family. SLC30A subfamily.</text>
</comment>
<name>A0ABW5LH85_9FLAO</name>
<dbReference type="Pfam" id="PF16916">
    <property type="entry name" value="ZT_dimer"/>
    <property type="match status" value="1"/>
</dbReference>
<feature type="transmembrane region" description="Helical" evidence="9">
    <location>
        <begin position="89"/>
        <end position="108"/>
    </location>
</feature>
<dbReference type="InterPro" id="IPR050681">
    <property type="entry name" value="CDF/SLC30A"/>
</dbReference>
<feature type="transmembrane region" description="Helical" evidence="9">
    <location>
        <begin position="155"/>
        <end position="177"/>
    </location>
</feature>
<keyword evidence="5" id="KW-0864">Zinc transport</keyword>
<keyword evidence="4 9" id="KW-0812">Transmembrane</keyword>
<evidence type="ECO:0000259" key="10">
    <source>
        <dbReference type="Pfam" id="PF01545"/>
    </source>
</evidence>